<comment type="caution">
    <text evidence="3">The sequence shown here is derived from an EMBL/GenBank/DDBJ whole genome shotgun (WGS) entry which is preliminary data.</text>
</comment>
<name>A0A4R3N391_9BACI</name>
<evidence type="ECO:0000313" key="4">
    <source>
        <dbReference type="Proteomes" id="UP000294650"/>
    </source>
</evidence>
<gene>
    <name evidence="3" type="ORF">EDD68_111100</name>
</gene>
<keyword evidence="4" id="KW-1185">Reference proteome</keyword>
<comment type="subcellular location">
    <subcellularLocation>
        <location evidence="1">Secreted</location>
    </subcellularLocation>
</comment>
<dbReference type="Proteomes" id="UP000294650">
    <property type="component" value="Unassembled WGS sequence"/>
</dbReference>
<evidence type="ECO:0000313" key="3">
    <source>
        <dbReference type="EMBL" id="TCT21139.1"/>
    </source>
</evidence>
<protein>
    <submittedName>
        <fullName evidence="3">Uncharacterized protein</fullName>
    </submittedName>
</protein>
<accession>A0A4R3N391</accession>
<sequence length="199" mass="22530">MIASSSYQINFEGKLTNVKAVTLLNSEKTLSISYIKVDDFEHVHESFTGKVVEGQVFKGFKVKSGEVLPTFIKEYNGELEMEPKLSDLPINPNYSPDKTIKDQALDWIDGTFCLENEDAGKTYRHCGPGCGDYGSLGGGTPINNLDNCCRAHDRCWHIFGEGDKCCDKELADCIDPYQNQDYWTWLQINTYFEPRGWLC</sequence>
<reference evidence="3 4" key="1">
    <citation type="submission" date="2019-03" db="EMBL/GenBank/DDBJ databases">
        <title>Genomic Encyclopedia of Type Strains, Phase IV (KMG-IV): sequencing the most valuable type-strain genomes for metagenomic binning, comparative biology and taxonomic classification.</title>
        <authorList>
            <person name="Goeker M."/>
        </authorList>
    </citation>
    <scope>NUCLEOTIDE SEQUENCE [LARGE SCALE GENOMIC DNA]</scope>
    <source>
        <strain evidence="3 4">DSM 25894</strain>
    </source>
</reference>
<dbReference type="GO" id="GO:0006644">
    <property type="term" value="P:phospholipid metabolic process"/>
    <property type="evidence" value="ECO:0007669"/>
    <property type="project" value="InterPro"/>
</dbReference>
<dbReference type="EMBL" id="SMAN01000011">
    <property type="protein sequence ID" value="TCT21139.1"/>
    <property type="molecule type" value="Genomic_DNA"/>
</dbReference>
<dbReference type="InterPro" id="IPR036444">
    <property type="entry name" value="PLipase_A2_dom_sf"/>
</dbReference>
<dbReference type="AlphaFoldDB" id="A0A4R3N391"/>
<organism evidence="3 4">
    <name type="scientific">Melghiribacillus thermohalophilus</name>
    <dbReference type="NCBI Taxonomy" id="1324956"/>
    <lineage>
        <taxon>Bacteria</taxon>
        <taxon>Bacillati</taxon>
        <taxon>Bacillota</taxon>
        <taxon>Bacilli</taxon>
        <taxon>Bacillales</taxon>
        <taxon>Bacillaceae</taxon>
        <taxon>Melghiribacillus</taxon>
    </lineage>
</organism>
<keyword evidence="2" id="KW-0964">Secreted</keyword>
<dbReference type="GO" id="GO:0004623">
    <property type="term" value="F:phospholipase A2 activity"/>
    <property type="evidence" value="ECO:0007669"/>
    <property type="project" value="InterPro"/>
</dbReference>
<evidence type="ECO:0000256" key="1">
    <source>
        <dbReference type="ARBA" id="ARBA00004613"/>
    </source>
</evidence>
<dbReference type="PROSITE" id="PS00118">
    <property type="entry name" value="PA2_HIS"/>
    <property type="match status" value="1"/>
</dbReference>
<dbReference type="GO" id="GO:0005576">
    <property type="term" value="C:extracellular region"/>
    <property type="evidence" value="ECO:0007669"/>
    <property type="project" value="UniProtKB-SubCell"/>
</dbReference>
<dbReference type="SUPFAM" id="SSF48619">
    <property type="entry name" value="Phospholipase A2, PLA2"/>
    <property type="match status" value="1"/>
</dbReference>
<evidence type="ECO:0000256" key="2">
    <source>
        <dbReference type="ARBA" id="ARBA00022525"/>
    </source>
</evidence>
<dbReference type="Gene3D" id="1.20.90.10">
    <property type="entry name" value="Phospholipase A2 domain"/>
    <property type="match status" value="1"/>
</dbReference>
<dbReference type="GO" id="GO:0050482">
    <property type="term" value="P:arachidonate secretion"/>
    <property type="evidence" value="ECO:0007669"/>
    <property type="project" value="InterPro"/>
</dbReference>
<dbReference type="InterPro" id="IPR033113">
    <property type="entry name" value="PLA2_histidine"/>
</dbReference>
<proteinExistence type="predicted"/>